<dbReference type="Gene3D" id="3.30.479.30">
    <property type="entry name" value="Band 7 domain"/>
    <property type="match status" value="1"/>
</dbReference>
<keyword evidence="8" id="KW-0378">Hydrolase</keyword>
<dbReference type="PANTHER" id="PTHR42911">
    <property type="entry name" value="MODULATOR OF FTSH PROTEASE HFLC"/>
    <property type="match status" value="1"/>
</dbReference>
<evidence type="ECO:0000256" key="5">
    <source>
        <dbReference type="ARBA" id="ARBA00023136"/>
    </source>
</evidence>
<dbReference type="SMART" id="SM00244">
    <property type="entry name" value="PHB"/>
    <property type="match status" value="1"/>
</dbReference>
<protein>
    <recommendedName>
        <fullName evidence="6">Protein HflC</fullName>
    </recommendedName>
</protein>
<evidence type="ECO:0000256" key="4">
    <source>
        <dbReference type="ARBA" id="ARBA00022989"/>
    </source>
</evidence>
<dbReference type="KEGG" id="emo:DM558_10025"/>
<reference evidence="9" key="1">
    <citation type="submission" date="2018-06" db="EMBL/GenBank/DDBJ databases">
        <title>Complete genome of Pseudomonas insecticola strain QZS01.</title>
        <authorList>
            <person name="Wang J."/>
            <person name="Su Q."/>
        </authorList>
    </citation>
    <scope>NUCLEOTIDE SEQUENCE [LARGE SCALE GENOMIC DNA]</scope>
    <source>
        <strain evidence="9">QZS01</strain>
    </source>
</reference>
<dbReference type="InterPro" id="IPR036013">
    <property type="entry name" value="Band_7/SPFH_dom_sf"/>
</dbReference>
<dbReference type="CDD" id="cd03405">
    <property type="entry name" value="SPFH_HflC"/>
    <property type="match status" value="1"/>
</dbReference>
<keyword evidence="3" id="KW-0812">Transmembrane</keyword>
<gene>
    <name evidence="8" type="ORF">DM558_10025</name>
</gene>
<sequence length="317" mass="34929">MPKNVVWKRIVCALIIVIIAITTACLVQVQSGEAIVITRFGNPSRVLLSPGLNARWPIPFESAIPVDLRLRTTSSGLQDVGTKDGLRIIVQAYIIWQVQPDPDNILRFIRAMPNDSDIEAAKQIRTFAGSALETTASTYDLANLINTDASKVQLADFEKHLRKQLEQSLLKTYGIRIVQVGVERLTLPSITLTATVDRMRAERETIATERTAEGKRQAAEIRSAAERDARILVADANVKAADINAKSIVDASKLYGQAYSEAPQLYMFLRSLDTLSAVVNPNTRIILRTDAAPFKALVDGPFPSLTSPDKVREAKHE</sequence>
<proteinExistence type="inferred from homology"/>
<keyword evidence="4" id="KW-1133">Transmembrane helix</keyword>
<dbReference type="GO" id="GO:0008233">
    <property type="term" value="F:peptidase activity"/>
    <property type="evidence" value="ECO:0007669"/>
    <property type="project" value="UniProtKB-KW"/>
</dbReference>
<evidence type="ECO:0000313" key="9">
    <source>
        <dbReference type="Proteomes" id="UP000273143"/>
    </source>
</evidence>
<name>A0A3Q9JLD2_9GAMM</name>
<dbReference type="AlphaFoldDB" id="A0A3Q9JLD2"/>
<dbReference type="EMBL" id="CP029822">
    <property type="protein sequence ID" value="AZS52231.1"/>
    <property type="molecule type" value="Genomic_DNA"/>
</dbReference>
<dbReference type="SUPFAM" id="SSF117892">
    <property type="entry name" value="Band 7/SPFH domain"/>
    <property type="match status" value="1"/>
</dbReference>
<evidence type="ECO:0000313" key="8">
    <source>
        <dbReference type="EMBL" id="AZS52231.1"/>
    </source>
</evidence>
<dbReference type="GO" id="GO:0016020">
    <property type="term" value="C:membrane"/>
    <property type="evidence" value="ECO:0007669"/>
    <property type="project" value="UniProtKB-SubCell"/>
</dbReference>
<keyword evidence="9" id="KW-1185">Reference proteome</keyword>
<comment type="function">
    <text evidence="6">HflC and HflK could regulate a protease.</text>
</comment>
<organism evidence="8 9">
    <name type="scientific">Entomomonas moraniae</name>
    <dbReference type="NCBI Taxonomy" id="2213226"/>
    <lineage>
        <taxon>Bacteria</taxon>
        <taxon>Pseudomonadati</taxon>
        <taxon>Pseudomonadota</taxon>
        <taxon>Gammaproteobacteria</taxon>
        <taxon>Pseudomonadales</taxon>
        <taxon>Pseudomonadaceae</taxon>
        <taxon>Entomomonas</taxon>
    </lineage>
</organism>
<evidence type="ECO:0000256" key="2">
    <source>
        <dbReference type="ARBA" id="ARBA00007862"/>
    </source>
</evidence>
<dbReference type="Proteomes" id="UP000273143">
    <property type="component" value="Chromosome"/>
</dbReference>
<feature type="domain" description="Band 7" evidence="7">
    <location>
        <begin position="24"/>
        <end position="199"/>
    </location>
</feature>
<dbReference type="InterPro" id="IPR001107">
    <property type="entry name" value="Band_7"/>
</dbReference>
<dbReference type="Pfam" id="PF01145">
    <property type="entry name" value="Band_7"/>
    <property type="match status" value="1"/>
</dbReference>
<keyword evidence="5" id="KW-0472">Membrane</keyword>
<dbReference type="PIRSF" id="PIRSF005651">
    <property type="entry name" value="HflC"/>
    <property type="match status" value="1"/>
</dbReference>
<evidence type="ECO:0000259" key="7">
    <source>
        <dbReference type="SMART" id="SM00244"/>
    </source>
</evidence>
<comment type="similarity">
    <text evidence="2 6">Belongs to the band 7/mec-2 family. HflC subfamily.</text>
</comment>
<dbReference type="PANTHER" id="PTHR42911:SF1">
    <property type="entry name" value="MODULATOR OF FTSH PROTEASE HFLC"/>
    <property type="match status" value="1"/>
</dbReference>
<keyword evidence="8" id="KW-0645">Protease</keyword>
<dbReference type="InterPro" id="IPR010200">
    <property type="entry name" value="HflC"/>
</dbReference>
<dbReference type="GO" id="GO:0006508">
    <property type="term" value="P:proteolysis"/>
    <property type="evidence" value="ECO:0007669"/>
    <property type="project" value="UniProtKB-KW"/>
</dbReference>
<evidence type="ECO:0000256" key="3">
    <source>
        <dbReference type="ARBA" id="ARBA00022692"/>
    </source>
</evidence>
<evidence type="ECO:0000256" key="1">
    <source>
        <dbReference type="ARBA" id="ARBA00004167"/>
    </source>
</evidence>
<comment type="subcellular location">
    <subcellularLocation>
        <location evidence="1">Membrane</location>
        <topology evidence="1">Single-pass membrane protein</topology>
    </subcellularLocation>
</comment>
<accession>A0A3Q9JLD2</accession>
<evidence type="ECO:0000256" key="6">
    <source>
        <dbReference type="PIRNR" id="PIRNR005651"/>
    </source>
</evidence>
<dbReference type="PROSITE" id="PS51257">
    <property type="entry name" value="PROKAR_LIPOPROTEIN"/>
    <property type="match status" value="1"/>
</dbReference>